<dbReference type="PANTHER" id="PTHR43798:SF33">
    <property type="entry name" value="HYDROLASE, PUTATIVE (AFU_ORTHOLOGUE AFUA_2G14860)-RELATED"/>
    <property type="match status" value="1"/>
</dbReference>
<sequence>MTTIVLLHGIGGASWAPVLPALAPARVLDWPLPGFAGTPMPAETSFAGWAGLLRDRLDAEGIPRIDLIGHSIGGMLALDFALRFPERVRGLVLYATTPAFGGRDPAFAEAFLAERLAPLEAGQDMAALAESSIRPMLRPGTPAPLVHLAVDAMAAAPEAAYRAAVRCLTTFNRRDDLGRLAAPTLLVAGETDPLAPPKTMERMRDAIRNARLAVLPGCGHLAHLEDPAGFNAAVRGFLQALREG</sequence>
<gene>
    <name evidence="2" type="ORF">E2C06_23130</name>
</gene>
<dbReference type="InterPro" id="IPR000073">
    <property type="entry name" value="AB_hydrolase_1"/>
</dbReference>
<dbReference type="AlphaFoldDB" id="A0A4R5QBL0"/>
<dbReference type="EMBL" id="SMSJ01000042">
    <property type="protein sequence ID" value="TDH60226.1"/>
    <property type="molecule type" value="Genomic_DNA"/>
</dbReference>
<dbReference type="PANTHER" id="PTHR43798">
    <property type="entry name" value="MONOACYLGLYCEROL LIPASE"/>
    <property type="match status" value="1"/>
</dbReference>
<organism evidence="2 3">
    <name type="scientific">Dankookia rubra</name>
    <dbReference type="NCBI Taxonomy" id="1442381"/>
    <lineage>
        <taxon>Bacteria</taxon>
        <taxon>Pseudomonadati</taxon>
        <taxon>Pseudomonadota</taxon>
        <taxon>Alphaproteobacteria</taxon>
        <taxon>Acetobacterales</taxon>
        <taxon>Roseomonadaceae</taxon>
        <taxon>Dankookia</taxon>
    </lineage>
</organism>
<name>A0A4R5QBL0_9PROT</name>
<comment type="caution">
    <text evidence="2">The sequence shown here is derived from an EMBL/GenBank/DDBJ whole genome shotgun (WGS) entry which is preliminary data.</text>
</comment>
<reference evidence="2 3" key="1">
    <citation type="journal article" date="2016" name="J. Microbiol.">
        <title>Dankookia rubra gen. nov., sp. nov., an alphaproteobacterium isolated from sediment of a shallow stream.</title>
        <authorList>
            <person name="Kim W.H."/>
            <person name="Kim D.H."/>
            <person name="Kang K."/>
            <person name="Ahn T.Y."/>
        </authorList>
    </citation>
    <scope>NUCLEOTIDE SEQUENCE [LARGE SCALE GENOMIC DNA]</scope>
    <source>
        <strain evidence="2 3">JCM30602</strain>
    </source>
</reference>
<evidence type="ECO:0000259" key="1">
    <source>
        <dbReference type="Pfam" id="PF00561"/>
    </source>
</evidence>
<proteinExistence type="predicted"/>
<dbReference type="GO" id="GO:0016787">
    <property type="term" value="F:hydrolase activity"/>
    <property type="evidence" value="ECO:0007669"/>
    <property type="project" value="UniProtKB-KW"/>
</dbReference>
<dbReference type="InterPro" id="IPR029058">
    <property type="entry name" value="AB_hydrolase_fold"/>
</dbReference>
<protein>
    <submittedName>
        <fullName evidence="2">Alpha/beta fold hydrolase</fullName>
    </submittedName>
</protein>
<dbReference type="PRINTS" id="PR00111">
    <property type="entry name" value="ABHYDROLASE"/>
</dbReference>
<evidence type="ECO:0000313" key="3">
    <source>
        <dbReference type="Proteomes" id="UP000295096"/>
    </source>
</evidence>
<accession>A0A4R5QBL0</accession>
<dbReference type="GO" id="GO:0016020">
    <property type="term" value="C:membrane"/>
    <property type="evidence" value="ECO:0007669"/>
    <property type="project" value="TreeGrafter"/>
</dbReference>
<feature type="domain" description="AB hydrolase-1" evidence="1">
    <location>
        <begin position="3"/>
        <end position="227"/>
    </location>
</feature>
<dbReference type="SUPFAM" id="SSF53474">
    <property type="entry name" value="alpha/beta-Hydrolases"/>
    <property type="match status" value="1"/>
</dbReference>
<dbReference type="RefSeq" id="WP_133290969.1">
    <property type="nucleotide sequence ID" value="NZ_SMSJ01000042.1"/>
</dbReference>
<dbReference type="Pfam" id="PF00561">
    <property type="entry name" value="Abhydrolase_1"/>
    <property type="match status" value="1"/>
</dbReference>
<keyword evidence="3" id="KW-1185">Reference proteome</keyword>
<evidence type="ECO:0000313" key="2">
    <source>
        <dbReference type="EMBL" id="TDH60226.1"/>
    </source>
</evidence>
<dbReference type="InterPro" id="IPR050266">
    <property type="entry name" value="AB_hydrolase_sf"/>
</dbReference>
<dbReference type="Proteomes" id="UP000295096">
    <property type="component" value="Unassembled WGS sequence"/>
</dbReference>
<dbReference type="Gene3D" id="3.40.50.1820">
    <property type="entry name" value="alpha/beta hydrolase"/>
    <property type="match status" value="1"/>
</dbReference>
<keyword evidence="2" id="KW-0378">Hydrolase</keyword>
<dbReference type="OrthoDB" id="9804723at2"/>